<dbReference type="EMBL" id="FNRL01000013">
    <property type="protein sequence ID" value="SEA72233.1"/>
    <property type="molecule type" value="Genomic_DNA"/>
</dbReference>
<accession>A0A1H4DHD7</accession>
<evidence type="ECO:0000259" key="1">
    <source>
        <dbReference type="Pfam" id="PF13539"/>
    </source>
</evidence>
<gene>
    <name evidence="2" type="ORF">SAMN05660909_03153</name>
</gene>
<dbReference type="InterPro" id="IPR009045">
    <property type="entry name" value="Zn_M74/Hedgehog-like"/>
</dbReference>
<dbReference type="InterPro" id="IPR036366">
    <property type="entry name" value="PGBDSf"/>
</dbReference>
<evidence type="ECO:0000313" key="2">
    <source>
        <dbReference type="EMBL" id="SEA72233.1"/>
    </source>
</evidence>
<dbReference type="SUPFAM" id="SSF55166">
    <property type="entry name" value="Hedgehog/DD-peptidase"/>
    <property type="match status" value="1"/>
</dbReference>
<organism evidence="2 3">
    <name type="scientific">Chitinophaga terrae</name>
    <name type="common">ex Kim and Jung 2007</name>
    <dbReference type="NCBI Taxonomy" id="408074"/>
    <lineage>
        <taxon>Bacteria</taxon>
        <taxon>Pseudomonadati</taxon>
        <taxon>Bacteroidota</taxon>
        <taxon>Chitinophagia</taxon>
        <taxon>Chitinophagales</taxon>
        <taxon>Chitinophagaceae</taxon>
        <taxon>Chitinophaga</taxon>
    </lineage>
</organism>
<dbReference type="OrthoDB" id="9799970at2"/>
<dbReference type="Pfam" id="PF13539">
    <property type="entry name" value="Peptidase_M15_4"/>
    <property type="match status" value="1"/>
</dbReference>
<protein>
    <submittedName>
        <fullName evidence="2">Peptidoglycan L-alanyl-D-glutamate endopeptidase CwlK</fullName>
    </submittedName>
</protein>
<reference evidence="3" key="1">
    <citation type="submission" date="2016-10" db="EMBL/GenBank/DDBJ databases">
        <authorList>
            <person name="Varghese N."/>
            <person name="Submissions S."/>
        </authorList>
    </citation>
    <scope>NUCLEOTIDE SEQUENCE [LARGE SCALE GENOMIC DNA]</scope>
    <source>
        <strain evidence="3">DSM 23920</strain>
    </source>
</reference>
<dbReference type="STRING" id="408074.SAMN05660909_03153"/>
<sequence length="205" mass="23239">MSYQLFKTDVLFYQRLLKATGFYTGKMDGKWGPLTDAADKAFTTESHRIAEEYGTFDIRSEGNIFSLIPKAQILARQFLDKLTSAGNDVRIISGTRTYSEQDLIYKQGRFGSKLPKVTNARGGQSNHNFGIAWDIGLFEDGHYSTLDSKYKKIANDVLADFPDLQWGGNWTSFKDYPHYQLKAVSDSVTQIRSLFEKGMPYVSEP</sequence>
<feature type="domain" description="Peptidase M15C" evidence="1">
    <location>
        <begin position="120"/>
        <end position="181"/>
    </location>
</feature>
<dbReference type="InterPro" id="IPR039561">
    <property type="entry name" value="Peptidase_M15C"/>
</dbReference>
<dbReference type="GO" id="GO:0008233">
    <property type="term" value="F:peptidase activity"/>
    <property type="evidence" value="ECO:0007669"/>
    <property type="project" value="InterPro"/>
</dbReference>
<dbReference type="AlphaFoldDB" id="A0A1H4DHD7"/>
<dbReference type="Proteomes" id="UP000199656">
    <property type="component" value="Unassembled WGS sequence"/>
</dbReference>
<evidence type="ECO:0000313" key="3">
    <source>
        <dbReference type="Proteomes" id="UP000199656"/>
    </source>
</evidence>
<dbReference type="Gene3D" id="3.30.1380.10">
    <property type="match status" value="1"/>
</dbReference>
<dbReference type="CDD" id="cd14845">
    <property type="entry name" value="L-Ala-D-Glu_peptidase_like"/>
    <property type="match status" value="1"/>
</dbReference>
<proteinExistence type="predicted"/>
<dbReference type="Gene3D" id="1.10.101.10">
    <property type="entry name" value="PGBD-like superfamily/PGBD"/>
    <property type="match status" value="1"/>
</dbReference>
<dbReference type="RefSeq" id="WP_089762909.1">
    <property type="nucleotide sequence ID" value="NZ_BKAT01000048.1"/>
</dbReference>
<keyword evidence="3" id="KW-1185">Reference proteome</keyword>
<name>A0A1H4DHD7_9BACT</name>